<name>A0A3D9AI71_9FLAO</name>
<feature type="compositionally biased region" description="Polar residues" evidence="1">
    <location>
        <begin position="38"/>
        <end position="72"/>
    </location>
</feature>
<evidence type="ECO:0000256" key="1">
    <source>
        <dbReference type="SAM" id="MobiDB-lite"/>
    </source>
</evidence>
<keyword evidence="3" id="KW-1185">Reference proteome</keyword>
<reference evidence="2 3" key="1">
    <citation type="journal article" date="2004" name="Emerg. Infect. Dis.">
        <title>Amoebae-resisting bacteria isolated from human nasal swabs by amoebal coculture.</title>
        <authorList>
            <person name="Greub G."/>
            <person name="La Scola B."/>
            <person name="Raoult D."/>
        </authorList>
    </citation>
    <scope>NUCLEOTIDE SEQUENCE [LARGE SCALE GENOMIC DNA]</scope>
    <source>
        <strain evidence="2 3">CCUG 51329</strain>
    </source>
</reference>
<protein>
    <submittedName>
        <fullName evidence="2">Uncharacterized protein</fullName>
    </submittedName>
</protein>
<comment type="caution">
    <text evidence="2">The sequence shown here is derived from an EMBL/GenBank/DDBJ whole genome shotgun (WGS) entry which is preliminary data.</text>
</comment>
<sequence>MASAPLSHQYRKQPTVQHPPKNQIKEHGGRAEPKPPLQKTNHSPKITSKTRWLSVAKTTITKNQPQPNSTQKPHQKIPVAERSRSHHKKSPPFRMEIQIKLKYKPQDTRCYMQGFLSYS</sequence>
<accession>A0A3D9AI71</accession>
<dbReference type="Proteomes" id="UP000256924">
    <property type="component" value="Unassembled WGS sequence"/>
</dbReference>
<dbReference type="EMBL" id="QNVU01000064">
    <property type="protein sequence ID" value="REC41040.1"/>
    <property type="molecule type" value="Genomic_DNA"/>
</dbReference>
<feature type="compositionally biased region" description="Basic and acidic residues" evidence="1">
    <location>
        <begin position="23"/>
        <end position="33"/>
    </location>
</feature>
<feature type="region of interest" description="Disordered" evidence="1">
    <location>
        <begin position="1"/>
        <end position="92"/>
    </location>
</feature>
<organism evidence="2 3">
    <name type="scientific">Candidatus Chryseobacterium massiliense</name>
    <dbReference type="NCBI Taxonomy" id="204089"/>
    <lineage>
        <taxon>Bacteria</taxon>
        <taxon>Pseudomonadati</taxon>
        <taxon>Bacteroidota</taxon>
        <taxon>Flavobacteriia</taxon>
        <taxon>Flavobacteriales</taxon>
        <taxon>Weeksellaceae</taxon>
        <taxon>Chryseobacterium group</taxon>
        <taxon>Chryseobacterium</taxon>
    </lineage>
</organism>
<evidence type="ECO:0000313" key="2">
    <source>
        <dbReference type="EMBL" id="REC41040.1"/>
    </source>
</evidence>
<evidence type="ECO:0000313" key="3">
    <source>
        <dbReference type="Proteomes" id="UP000256924"/>
    </source>
</evidence>
<gene>
    <name evidence="2" type="ORF">DRF68_19280</name>
</gene>
<dbReference type="AlphaFoldDB" id="A0A3D9AI71"/>
<proteinExistence type="predicted"/>